<accession>A0A402BD14</accession>
<evidence type="ECO:0000313" key="3">
    <source>
        <dbReference type="EMBL" id="GCE29178.1"/>
    </source>
</evidence>
<comment type="caution">
    <text evidence="2">The sequence shown here is derived from an EMBL/GenBank/DDBJ whole genome shotgun (WGS) entry which is preliminary data.</text>
</comment>
<organism evidence="2 5">
    <name type="scientific">Dictyobacter alpinus</name>
    <dbReference type="NCBI Taxonomy" id="2014873"/>
    <lineage>
        <taxon>Bacteria</taxon>
        <taxon>Bacillati</taxon>
        <taxon>Chloroflexota</taxon>
        <taxon>Ktedonobacteria</taxon>
        <taxon>Ktedonobacterales</taxon>
        <taxon>Dictyobacteraceae</taxon>
        <taxon>Dictyobacter</taxon>
    </lineage>
</organism>
<evidence type="ECO:0000313" key="2">
    <source>
        <dbReference type="EMBL" id="GCE29177.1"/>
    </source>
</evidence>
<evidence type="ECO:0000313" key="5">
    <source>
        <dbReference type="Proteomes" id="UP000287171"/>
    </source>
</evidence>
<protein>
    <submittedName>
        <fullName evidence="2">Uncharacterized protein</fullName>
    </submittedName>
</protein>
<dbReference type="EMBL" id="BIFT01000001">
    <property type="protein sequence ID" value="GCE29177.1"/>
    <property type="molecule type" value="Genomic_DNA"/>
</dbReference>
<keyword evidence="5" id="KW-1185">Reference proteome</keyword>
<sequence length="59" mass="6879">MAERTVKYARELMGVGKKRDLSTLKKKSTEKSILSIYRDIRVKRVKMIIHINSNNTILC</sequence>
<dbReference type="EMBL" id="BIFT01000002">
    <property type="protein sequence ID" value="GCE31969.1"/>
    <property type="molecule type" value="Genomic_DNA"/>
</dbReference>
<evidence type="ECO:0000313" key="1">
    <source>
        <dbReference type="EMBL" id="GCE24517.1"/>
    </source>
</evidence>
<proteinExistence type="predicted"/>
<reference evidence="2" key="2">
    <citation type="journal article" date="2019" name="Int. J. Syst. Evol. Microbiol.">
        <title>Tengunoibacter tsumagoiensis gen. nov., sp. nov., Dictyobacter kobayashii sp. nov., Dictyobacter alpinus sp. nov., and description of Dictyobacteraceae fam. nov. within the order Ktedonobacterales isolated from Tengu-no-mugimeshi, a soil-like granular mass of micro-organisms, and emended descriptions of the genera Ktedonobacter and Dictyobacter.</title>
        <authorList>
            <person name="Wang C."/>
            <person name="Zheng Y."/>
            <person name="Sakai Y."/>
            <person name="Toyoda A."/>
            <person name="Minakuchi Y."/>
            <person name="Abe K."/>
            <person name="Yokota A."/>
            <person name="Yabe S."/>
        </authorList>
    </citation>
    <scope>NUCLEOTIDE SEQUENCE</scope>
    <source>
        <strain evidence="2">Uno16</strain>
    </source>
</reference>
<dbReference type="EMBL" id="BIFT01000001">
    <property type="protein sequence ID" value="GCE24517.1"/>
    <property type="molecule type" value="Genomic_DNA"/>
</dbReference>
<evidence type="ECO:0000313" key="4">
    <source>
        <dbReference type="EMBL" id="GCE31969.1"/>
    </source>
</evidence>
<name>A0A402BD14_9CHLR</name>
<dbReference type="AlphaFoldDB" id="A0A402BD14"/>
<gene>
    <name evidence="1" type="ORF">KDA_00010</name>
    <name evidence="2" type="ORF">KDA_46610</name>
    <name evidence="3" type="ORF">KDA_46620</name>
    <name evidence="4" type="ORF">KDA_74530</name>
</gene>
<dbReference type="Proteomes" id="UP000287171">
    <property type="component" value="Unassembled WGS sequence"/>
</dbReference>
<dbReference type="EMBL" id="BIFT01000002">
    <property type="protein sequence ID" value="GCE29178.1"/>
    <property type="molecule type" value="Genomic_DNA"/>
</dbReference>
<reference evidence="5" key="1">
    <citation type="submission" date="2018-12" db="EMBL/GenBank/DDBJ databases">
        <title>Tengunoibacter tsumagoiensis gen. nov., sp. nov., Dictyobacter kobayashii sp. nov., D. alpinus sp. nov., and D. joshuensis sp. nov. and description of Dictyobacteraceae fam. nov. within the order Ktedonobacterales isolated from Tengu-no-mugimeshi.</title>
        <authorList>
            <person name="Wang C.M."/>
            <person name="Zheng Y."/>
            <person name="Sakai Y."/>
            <person name="Toyoda A."/>
            <person name="Minakuchi Y."/>
            <person name="Abe K."/>
            <person name="Yokota A."/>
            <person name="Yabe S."/>
        </authorList>
    </citation>
    <scope>NUCLEOTIDE SEQUENCE [LARGE SCALE GENOMIC DNA]</scope>
    <source>
        <strain evidence="5">Uno16</strain>
    </source>
</reference>